<dbReference type="InterPro" id="IPR026444">
    <property type="entry name" value="Secre_tail"/>
</dbReference>
<dbReference type="STRING" id="1434700.SAMN06296427_11043"/>
<feature type="domain" description="Secretion system C-terminal sorting" evidence="3">
    <location>
        <begin position="493"/>
        <end position="555"/>
    </location>
</feature>
<dbReference type="SUPFAM" id="SSF101898">
    <property type="entry name" value="NHL repeat"/>
    <property type="match status" value="1"/>
</dbReference>
<dbReference type="InterPro" id="IPR052918">
    <property type="entry name" value="Motility_Chemotaxis_Reg"/>
</dbReference>
<proteinExistence type="predicted"/>
<feature type="signal peptide" evidence="2">
    <location>
        <begin position="1"/>
        <end position="17"/>
    </location>
</feature>
<dbReference type="PANTHER" id="PTHR35580:SF1">
    <property type="entry name" value="PHYTASE-LIKE DOMAIN-CONTAINING PROTEIN"/>
    <property type="match status" value="1"/>
</dbReference>
<keyword evidence="1 2" id="KW-0732">Signal</keyword>
<evidence type="ECO:0000256" key="1">
    <source>
        <dbReference type="ARBA" id="ARBA00022729"/>
    </source>
</evidence>
<dbReference type="NCBIfam" id="TIGR04183">
    <property type="entry name" value="Por_Secre_tail"/>
    <property type="match status" value="1"/>
</dbReference>
<dbReference type="PANTHER" id="PTHR35580">
    <property type="entry name" value="CELL SURFACE GLYCOPROTEIN (S-LAYER PROTEIN)-LIKE PROTEIN"/>
    <property type="match status" value="1"/>
</dbReference>
<evidence type="ECO:0000313" key="4">
    <source>
        <dbReference type="EMBL" id="SMC84158.1"/>
    </source>
</evidence>
<name>A0A1W2CHP7_9FLAO</name>
<dbReference type="OrthoDB" id="9811934at2"/>
<dbReference type="Pfam" id="PF18962">
    <property type="entry name" value="Por_Secre_tail"/>
    <property type="match status" value="1"/>
</dbReference>
<feature type="chain" id="PRO_5012845597" evidence="2">
    <location>
        <begin position="18"/>
        <end position="561"/>
    </location>
</feature>
<dbReference type="EMBL" id="FWXS01000010">
    <property type="protein sequence ID" value="SMC84158.1"/>
    <property type="molecule type" value="Genomic_DNA"/>
</dbReference>
<dbReference type="AlphaFoldDB" id="A0A1W2CHP7"/>
<dbReference type="RefSeq" id="WP_084018383.1">
    <property type="nucleotide sequence ID" value="NZ_FWXS01000010.1"/>
</dbReference>
<reference evidence="4 5" key="1">
    <citation type="submission" date="2017-04" db="EMBL/GenBank/DDBJ databases">
        <authorList>
            <person name="Afonso C.L."/>
            <person name="Miller P.J."/>
            <person name="Scott M.A."/>
            <person name="Spackman E."/>
            <person name="Goraichik I."/>
            <person name="Dimitrov K.M."/>
            <person name="Suarez D.L."/>
            <person name="Swayne D.E."/>
        </authorList>
    </citation>
    <scope>NUCLEOTIDE SEQUENCE [LARGE SCALE GENOMIC DNA]</scope>
    <source>
        <strain evidence="4 5">CGMCC 1.12708</strain>
    </source>
</reference>
<evidence type="ECO:0000259" key="3">
    <source>
        <dbReference type="Pfam" id="PF18962"/>
    </source>
</evidence>
<gene>
    <name evidence="4" type="ORF">SAMN06296427_11043</name>
</gene>
<sequence length="561" mass="61362">MKKIFYVLLMFSGFLNAQNFVWAERIGGEGEDVTRSMSVDGEGNTYVTGYFTDTSYFGSGSHEAEVISNGSFDVFVSKTSPDGELLWVKTFGSDLEDYGTGINADAEGVYVTGVYQNTVDFNPEGESSALTSTGYLDIFMLKLDVDGNFQWVKSIGNTGYEESTAIDVDADGNVYVGGYFYGIMDFDPSEAEFEMEPVSIGDGFILKLNNEGNFQWAKQIAGGFSLLLAMEVLDDGQIYAVGNFQQSCDFDPNPESEHIVTAGQGSMDIFVLRLDNMGDFINVATTKGDNGISTTVDVAVDNEGNAYVTGYFGGIIDFAPNMEHGGEHTYSTNEFLNCYVFKTTQNGEFGWVKHITAIDAEGTSNGYGVAVNSSGESFLSGYFSNTVSFGDTALSQQSNEAMDAFIAKLDSAGNFVYARAIGGANFVEEHGVRLDNSGNIYIVGTFENTVDVDPNPNQTHEFVSRGFRDTYILKYADSELGLNEMIAQNEIQIYPNPSNGTFFINSKNALNGKQFKIYDLTGKLISSGLINQKQELNLSNLNQGIYILKIDNKFSFKIIKK</sequence>
<dbReference type="Gene3D" id="2.120.10.30">
    <property type="entry name" value="TolB, C-terminal domain"/>
    <property type="match status" value="1"/>
</dbReference>
<protein>
    <submittedName>
        <fullName evidence="4">Por secretion system C-terminal sorting domain-containing protein</fullName>
    </submittedName>
</protein>
<evidence type="ECO:0000313" key="5">
    <source>
        <dbReference type="Proteomes" id="UP000192393"/>
    </source>
</evidence>
<organism evidence="4 5">
    <name type="scientific">Moheibacter sediminis</name>
    <dbReference type="NCBI Taxonomy" id="1434700"/>
    <lineage>
        <taxon>Bacteria</taxon>
        <taxon>Pseudomonadati</taxon>
        <taxon>Bacteroidota</taxon>
        <taxon>Flavobacteriia</taxon>
        <taxon>Flavobacteriales</taxon>
        <taxon>Weeksellaceae</taxon>
        <taxon>Moheibacter</taxon>
    </lineage>
</organism>
<accession>A0A1W2CHP7</accession>
<keyword evidence="5" id="KW-1185">Reference proteome</keyword>
<evidence type="ECO:0000256" key="2">
    <source>
        <dbReference type="SAM" id="SignalP"/>
    </source>
</evidence>
<dbReference type="Proteomes" id="UP000192393">
    <property type="component" value="Unassembled WGS sequence"/>
</dbReference>
<dbReference type="InterPro" id="IPR011042">
    <property type="entry name" value="6-blade_b-propeller_TolB-like"/>
</dbReference>
<dbReference type="Gene3D" id="2.80.10.50">
    <property type="match status" value="1"/>
</dbReference>